<keyword evidence="6" id="KW-0175">Coiled coil</keyword>
<dbReference type="PROSITE" id="PS50112">
    <property type="entry name" value="PAS"/>
    <property type="match status" value="1"/>
</dbReference>
<feature type="domain" description="PAS" evidence="7">
    <location>
        <begin position="167"/>
        <end position="240"/>
    </location>
</feature>
<dbReference type="HOGENOM" id="CLU_955141_0_0_2"/>
<evidence type="ECO:0000256" key="5">
    <source>
        <dbReference type="ARBA" id="ARBA00022777"/>
    </source>
</evidence>
<protein>
    <recommendedName>
        <fullName evidence="2">histidine kinase</fullName>
        <ecNumber evidence="2">2.7.13.3</ecNumber>
    </recommendedName>
</protein>
<dbReference type="RefSeq" id="WP_048183012.1">
    <property type="nucleotide sequence ID" value="NZ_CP009508.1"/>
</dbReference>
<name>A0A0E3PP56_9EURY</name>
<gene>
    <name evidence="9" type="ORF">MSSAC_2373</name>
</gene>
<dbReference type="GeneID" id="24872004"/>
<dbReference type="AlphaFoldDB" id="A0A0E3PP56"/>
<feature type="domain" description="PAC" evidence="8">
    <location>
        <begin position="244"/>
        <end position="293"/>
    </location>
</feature>
<dbReference type="EMBL" id="CP009508">
    <property type="protein sequence ID" value="AKB36963.1"/>
    <property type="molecule type" value="Genomic_DNA"/>
</dbReference>
<dbReference type="InterPro" id="IPR013655">
    <property type="entry name" value="PAS_fold_3"/>
</dbReference>
<dbReference type="SMART" id="SM00086">
    <property type="entry name" value="PAC"/>
    <property type="match status" value="2"/>
</dbReference>
<dbReference type="Gene3D" id="3.30.450.20">
    <property type="entry name" value="PAS domain"/>
    <property type="match status" value="2"/>
</dbReference>
<dbReference type="InterPro" id="IPR052162">
    <property type="entry name" value="Sensor_kinase/Photoreceptor"/>
</dbReference>
<evidence type="ECO:0000313" key="9">
    <source>
        <dbReference type="EMBL" id="AKB36963.1"/>
    </source>
</evidence>
<organism evidence="9 10">
    <name type="scientific">Methanosarcina siciliae C2J</name>
    <dbReference type="NCBI Taxonomy" id="1434118"/>
    <lineage>
        <taxon>Archaea</taxon>
        <taxon>Methanobacteriati</taxon>
        <taxon>Methanobacteriota</taxon>
        <taxon>Stenosarchaea group</taxon>
        <taxon>Methanomicrobia</taxon>
        <taxon>Methanosarcinales</taxon>
        <taxon>Methanosarcinaceae</taxon>
        <taxon>Methanosarcina</taxon>
    </lineage>
</organism>
<feature type="domain" description="PAC" evidence="8">
    <location>
        <begin position="97"/>
        <end position="149"/>
    </location>
</feature>
<dbReference type="KEGG" id="msj:MSSAC_2373"/>
<dbReference type="Pfam" id="PF08447">
    <property type="entry name" value="PAS_3"/>
    <property type="match status" value="2"/>
</dbReference>
<evidence type="ECO:0000313" key="10">
    <source>
        <dbReference type="Proteomes" id="UP000033123"/>
    </source>
</evidence>
<dbReference type="InterPro" id="IPR001610">
    <property type="entry name" value="PAC"/>
</dbReference>
<dbReference type="Proteomes" id="UP000033123">
    <property type="component" value="Chromosome"/>
</dbReference>
<dbReference type="PATRIC" id="fig|1434118.4.peg.3058"/>
<evidence type="ECO:0000259" key="7">
    <source>
        <dbReference type="PROSITE" id="PS50112"/>
    </source>
</evidence>
<dbReference type="NCBIfam" id="TIGR00229">
    <property type="entry name" value="sensory_box"/>
    <property type="match status" value="2"/>
</dbReference>
<proteinExistence type="predicted"/>
<dbReference type="EC" id="2.7.13.3" evidence="2"/>
<dbReference type="InterPro" id="IPR000014">
    <property type="entry name" value="PAS"/>
</dbReference>
<dbReference type="STRING" id="1434118.MSSAC_2373"/>
<sequence>MGFNQVAESDELILDEALERQRILETVINNSPIMVFLWTPEENWPANYVSENVTQLGYNAEDFLTGRIMYANIVHSEDINRVRKELTKCCETGKDDFVNRYRVLTGNGEIRWVEEKTFIKRDERRNVVNFQAIIRDITSEIKNEKALHDALESQKALMEKQKALLDRQRALETVINNSSIVVFLWKAEKYWPTLYVSENVRQFGYTPEDFISGRVLYGKIIHPEDLLLVELELEENCEEGGKEFNRQYRILTKSGEVRWVEETTFIQRNQDGQATNFQGLIEDITEKLKKPEK</sequence>
<evidence type="ECO:0000259" key="8">
    <source>
        <dbReference type="PROSITE" id="PS50113"/>
    </source>
</evidence>
<evidence type="ECO:0000256" key="1">
    <source>
        <dbReference type="ARBA" id="ARBA00000085"/>
    </source>
</evidence>
<dbReference type="PANTHER" id="PTHR43304">
    <property type="entry name" value="PHYTOCHROME-LIKE PROTEIN CPH1"/>
    <property type="match status" value="1"/>
</dbReference>
<reference evidence="9 10" key="1">
    <citation type="submission" date="2014-07" db="EMBL/GenBank/DDBJ databases">
        <title>Methanogenic archaea and the global carbon cycle.</title>
        <authorList>
            <person name="Henriksen J.R."/>
            <person name="Luke J."/>
            <person name="Reinhart S."/>
            <person name="Benedict M.N."/>
            <person name="Youngblut N.D."/>
            <person name="Metcalf M.E."/>
            <person name="Whitaker R.J."/>
            <person name="Metcalf W.W."/>
        </authorList>
    </citation>
    <scope>NUCLEOTIDE SEQUENCE [LARGE SCALE GENOMIC DNA]</scope>
    <source>
        <strain evidence="9 10">C2J</strain>
    </source>
</reference>
<dbReference type="SUPFAM" id="SSF55785">
    <property type="entry name" value="PYP-like sensor domain (PAS domain)"/>
    <property type="match status" value="2"/>
</dbReference>
<dbReference type="InterPro" id="IPR000700">
    <property type="entry name" value="PAS-assoc_C"/>
</dbReference>
<keyword evidence="5" id="KW-0418">Kinase</keyword>
<evidence type="ECO:0000256" key="6">
    <source>
        <dbReference type="SAM" id="Coils"/>
    </source>
</evidence>
<keyword evidence="4" id="KW-0808">Transferase</keyword>
<accession>A0A0E3PP56</accession>
<evidence type="ECO:0000256" key="4">
    <source>
        <dbReference type="ARBA" id="ARBA00022679"/>
    </source>
</evidence>
<dbReference type="PANTHER" id="PTHR43304:SF1">
    <property type="entry name" value="PAC DOMAIN-CONTAINING PROTEIN"/>
    <property type="match status" value="1"/>
</dbReference>
<evidence type="ECO:0000256" key="2">
    <source>
        <dbReference type="ARBA" id="ARBA00012438"/>
    </source>
</evidence>
<dbReference type="InterPro" id="IPR035965">
    <property type="entry name" value="PAS-like_dom_sf"/>
</dbReference>
<dbReference type="PROSITE" id="PS50113">
    <property type="entry name" value="PAC"/>
    <property type="match status" value="2"/>
</dbReference>
<comment type="catalytic activity">
    <reaction evidence="1">
        <text>ATP + protein L-histidine = ADP + protein N-phospho-L-histidine.</text>
        <dbReference type="EC" id="2.7.13.3"/>
    </reaction>
</comment>
<keyword evidence="3" id="KW-0597">Phosphoprotein</keyword>
<dbReference type="CDD" id="cd00130">
    <property type="entry name" value="PAS"/>
    <property type="match status" value="2"/>
</dbReference>
<feature type="coiled-coil region" evidence="6">
    <location>
        <begin position="134"/>
        <end position="168"/>
    </location>
</feature>
<dbReference type="GO" id="GO:0004673">
    <property type="term" value="F:protein histidine kinase activity"/>
    <property type="evidence" value="ECO:0007669"/>
    <property type="project" value="UniProtKB-EC"/>
</dbReference>
<evidence type="ECO:0000256" key="3">
    <source>
        <dbReference type="ARBA" id="ARBA00022553"/>
    </source>
</evidence>